<feature type="transmembrane region" description="Helical" evidence="8">
    <location>
        <begin position="412"/>
        <end position="432"/>
    </location>
</feature>
<keyword evidence="6 8" id="KW-0472">Membrane</keyword>
<keyword evidence="2 8" id="KW-0812">Transmembrane</keyword>
<dbReference type="InterPro" id="IPR026961">
    <property type="entry name" value="PGG_dom"/>
</dbReference>
<gene>
    <name evidence="10" type="ORF">SLEP1_g13909</name>
</gene>
<evidence type="ECO:0000256" key="6">
    <source>
        <dbReference type="ARBA" id="ARBA00023136"/>
    </source>
</evidence>
<evidence type="ECO:0000256" key="8">
    <source>
        <dbReference type="SAM" id="Phobius"/>
    </source>
</evidence>
<keyword evidence="4 8" id="KW-1133">Transmembrane helix</keyword>
<dbReference type="PANTHER" id="PTHR24186">
    <property type="entry name" value="PROTEIN PHOSPHATASE 1 REGULATORY SUBUNIT"/>
    <property type="match status" value="1"/>
</dbReference>
<keyword evidence="5 7" id="KW-0040">ANK repeat</keyword>
<dbReference type="Pfam" id="PF13962">
    <property type="entry name" value="PGG"/>
    <property type="match status" value="1"/>
</dbReference>
<evidence type="ECO:0000256" key="2">
    <source>
        <dbReference type="ARBA" id="ARBA00022692"/>
    </source>
</evidence>
<evidence type="ECO:0000256" key="4">
    <source>
        <dbReference type="ARBA" id="ARBA00022989"/>
    </source>
</evidence>
<feature type="repeat" description="ANK" evidence="7">
    <location>
        <begin position="36"/>
        <end position="63"/>
    </location>
</feature>
<dbReference type="PANTHER" id="PTHR24186:SF37">
    <property type="entry name" value="PGG DOMAIN-CONTAINING PROTEIN"/>
    <property type="match status" value="1"/>
</dbReference>
<dbReference type="Pfam" id="PF12796">
    <property type="entry name" value="Ank_2"/>
    <property type="match status" value="2"/>
</dbReference>
<dbReference type="PROSITE" id="PS50297">
    <property type="entry name" value="ANK_REP_REGION"/>
    <property type="match status" value="3"/>
</dbReference>
<feature type="transmembrane region" description="Helical" evidence="8">
    <location>
        <begin position="292"/>
        <end position="311"/>
    </location>
</feature>
<dbReference type="Proteomes" id="UP001054252">
    <property type="component" value="Unassembled WGS sequence"/>
</dbReference>
<comment type="subcellular location">
    <subcellularLocation>
        <location evidence="1">Membrane</location>
        <topology evidence="1">Multi-pass membrane protein</topology>
    </subcellularLocation>
</comment>
<reference evidence="10 11" key="1">
    <citation type="journal article" date="2021" name="Commun. Biol.">
        <title>The genome of Shorea leprosula (Dipterocarpaceae) highlights the ecological relevance of drought in aseasonal tropical rainforests.</title>
        <authorList>
            <person name="Ng K.K.S."/>
            <person name="Kobayashi M.J."/>
            <person name="Fawcett J.A."/>
            <person name="Hatakeyama M."/>
            <person name="Paape T."/>
            <person name="Ng C.H."/>
            <person name="Ang C.C."/>
            <person name="Tnah L.H."/>
            <person name="Lee C.T."/>
            <person name="Nishiyama T."/>
            <person name="Sese J."/>
            <person name="O'Brien M.J."/>
            <person name="Copetti D."/>
            <person name="Mohd Noor M.I."/>
            <person name="Ong R.C."/>
            <person name="Putra M."/>
            <person name="Sireger I.Z."/>
            <person name="Indrioko S."/>
            <person name="Kosugi Y."/>
            <person name="Izuno A."/>
            <person name="Isagi Y."/>
            <person name="Lee S.L."/>
            <person name="Shimizu K.K."/>
        </authorList>
    </citation>
    <scope>NUCLEOTIDE SEQUENCE [LARGE SCALE GENOMIC DNA]</scope>
    <source>
        <strain evidence="10">214</strain>
    </source>
</reference>
<evidence type="ECO:0000256" key="5">
    <source>
        <dbReference type="ARBA" id="ARBA00023043"/>
    </source>
</evidence>
<feature type="domain" description="PGG" evidence="9">
    <location>
        <begin position="283"/>
        <end position="393"/>
    </location>
</feature>
<organism evidence="10 11">
    <name type="scientific">Rubroshorea leprosula</name>
    <dbReference type="NCBI Taxonomy" id="152421"/>
    <lineage>
        <taxon>Eukaryota</taxon>
        <taxon>Viridiplantae</taxon>
        <taxon>Streptophyta</taxon>
        <taxon>Embryophyta</taxon>
        <taxon>Tracheophyta</taxon>
        <taxon>Spermatophyta</taxon>
        <taxon>Magnoliopsida</taxon>
        <taxon>eudicotyledons</taxon>
        <taxon>Gunneridae</taxon>
        <taxon>Pentapetalae</taxon>
        <taxon>rosids</taxon>
        <taxon>malvids</taxon>
        <taxon>Malvales</taxon>
        <taxon>Dipterocarpaceae</taxon>
        <taxon>Rubroshorea</taxon>
    </lineage>
</organism>
<dbReference type="SMART" id="SM00248">
    <property type="entry name" value="ANK"/>
    <property type="match status" value="5"/>
</dbReference>
<name>A0AAV5IQD1_9ROSI</name>
<feature type="repeat" description="ANK" evidence="7">
    <location>
        <begin position="70"/>
        <end position="102"/>
    </location>
</feature>
<dbReference type="Gene3D" id="1.25.40.20">
    <property type="entry name" value="Ankyrin repeat-containing domain"/>
    <property type="match status" value="1"/>
</dbReference>
<dbReference type="SUPFAM" id="SSF48403">
    <property type="entry name" value="Ankyrin repeat"/>
    <property type="match status" value="1"/>
</dbReference>
<feature type="transmembrane region" description="Helical" evidence="8">
    <location>
        <begin position="337"/>
        <end position="359"/>
    </location>
</feature>
<evidence type="ECO:0000256" key="7">
    <source>
        <dbReference type="PROSITE-ProRule" id="PRU00023"/>
    </source>
</evidence>
<dbReference type="InterPro" id="IPR036770">
    <property type="entry name" value="Ankyrin_rpt-contain_sf"/>
</dbReference>
<dbReference type="InterPro" id="IPR002110">
    <property type="entry name" value="Ankyrin_rpt"/>
</dbReference>
<sequence>MEGRVYEAAVEGNVNSLVQLLREDALLLDRFITGFDSETPLHIASMLGHDQFVQEILNRKAELAKVLDARKASPLHLATAKGYLEIVKKLLQASPDMCFVRDRDGRNPVHIAALKGHVSILGEIVQARPGAARVLMDRGETILHACARHNQLDAMKFLLERISDHEFVNLKNYDGNTVLHIAVADKQQEAVIYLVANGIEVNSMNKDGLTVLDLLSKNERDVKDIEVAESLRRVGAVNGKVIPLPKNELEVMRKQILSSVSSNQHDARQRKKKHKKVVNKHVDWLERKKNSLMVVASLIATMAFQACLTPPGSFWQDSSNGHEAGYSVLADQKPEKYSYFLSYNTTGLVASLSIILLLMSGLPLRHRVFMWFLMVIMWIAITAMAMTYLVAITAYTPERESVALLRVIEISLLIWVGLMVILLLGHTIRLIIRLIRYICKKLRGRRPSSTQMV</sequence>
<dbReference type="AlphaFoldDB" id="A0AAV5IQD1"/>
<keyword evidence="3" id="KW-0677">Repeat</keyword>
<protein>
    <recommendedName>
        <fullName evidence="9">PGG domain-containing protein</fullName>
    </recommendedName>
</protein>
<dbReference type="GO" id="GO:0005886">
    <property type="term" value="C:plasma membrane"/>
    <property type="evidence" value="ECO:0007669"/>
    <property type="project" value="TreeGrafter"/>
</dbReference>
<proteinExistence type="predicted"/>
<dbReference type="Pfam" id="PF00023">
    <property type="entry name" value="Ank"/>
    <property type="match status" value="1"/>
</dbReference>
<evidence type="ECO:0000259" key="9">
    <source>
        <dbReference type="Pfam" id="PF13962"/>
    </source>
</evidence>
<evidence type="ECO:0000256" key="1">
    <source>
        <dbReference type="ARBA" id="ARBA00004141"/>
    </source>
</evidence>
<accession>A0AAV5IQD1</accession>
<evidence type="ECO:0000256" key="3">
    <source>
        <dbReference type="ARBA" id="ARBA00022737"/>
    </source>
</evidence>
<dbReference type="EMBL" id="BPVZ01000017">
    <property type="protein sequence ID" value="GKV01353.1"/>
    <property type="molecule type" value="Genomic_DNA"/>
</dbReference>
<dbReference type="PROSITE" id="PS50088">
    <property type="entry name" value="ANK_REPEAT"/>
    <property type="match status" value="3"/>
</dbReference>
<feature type="repeat" description="ANK" evidence="7">
    <location>
        <begin position="174"/>
        <end position="206"/>
    </location>
</feature>
<evidence type="ECO:0000313" key="11">
    <source>
        <dbReference type="Proteomes" id="UP001054252"/>
    </source>
</evidence>
<keyword evidence="11" id="KW-1185">Reference proteome</keyword>
<comment type="caution">
    <text evidence="10">The sequence shown here is derived from an EMBL/GenBank/DDBJ whole genome shotgun (WGS) entry which is preliminary data.</text>
</comment>
<evidence type="ECO:0000313" key="10">
    <source>
        <dbReference type="EMBL" id="GKV01353.1"/>
    </source>
</evidence>
<feature type="transmembrane region" description="Helical" evidence="8">
    <location>
        <begin position="371"/>
        <end position="392"/>
    </location>
</feature>